<reference evidence="1 2" key="1">
    <citation type="submission" date="2013-07" db="EMBL/GenBank/DDBJ databases">
        <authorList>
            <person name="Genoscope - CEA"/>
        </authorList>
    </citation>
    <scope>NUCLEOTIDE SEQUENCE [LARGE SCALE GENOMIC DNA]</scope>
    <source>
        <strain evidence="2">FRM16 / DSM 17909</strain>
    </source>
</reference>
<dbReference type="Proteomes" id="UP000032721">
    <property type="component" value="Chromosome"/>
</dbReference>
<sequence>MSPRHNLQFSAFPINQWISEFFPSAGNEFQLDPSYEPESSNPDPDKTATFAILQRYNRVNLLIPVGAPHCYHAAMESKALRLIALGEHYRQLSEKELI</sequence>
<dbReference type="HOGENOM" id="CLU_2332939_0_0_6"/>
<organism evidence="1 2">
    <name type="scientific">Xenorhabdus doucetiae</name>
    <dbReference type="NCBI Taxonomy" id="351671"/>
    <lineage>
        <taxon>Bacteria</taxon>
        <taxon>Pseudomonadati</taxon>
        <taxon>Pseudomonadota</taxon>
        <taxon>Gammaproteobacteria</taxon>
        <taxon>Enterobacterales</taxon>
        <taxon>Morganellaceae</taxon>
        <taxon>Xenorhabdus</taxon>
    </lineage>
</organism>
<dbReference type="KEGG" id="xdo:XDD1_2873"/>
<evidence type="ECO:0000313" key="1">
    <source>
        <dbReference type="EMBL" id="CDG18572.1"/>
    </source>
</evidence>
<dbReference type="AlphaFoldDB" id="A0A068QU74"/>
<dbReference type="EMBL" id="FO704550">
    <property type="protein sequence ID" value="CDG18572.1"/>
    <property type="molecule type" value="Genomic_DNA"/>
</dbReference>
<evidence type="ECO:0000313" key="2">
    <source>
        <dbReference type="Proteomes" id="UP000032721"/>
    </source>
</evidence>
<accession>A0A068QU74</accession>
<protein>
    <submittedName>
        <fullName evidence="1">Uncharacterized protein</fullName>
    </submittedName>
</protein>
<proteinExistence type="predicted"/>
<dbReference type="OrthoDB" id="9812126at2"/>
<name>A0A068QU74_9GAMM</name>
<dbReference type="RefSeq" id="WP_148886143.1">
    <property type="nucleotide sequence ID" value="NZ_CAWMED010000001.1"/>
</dbReference>
<gene>
    <name evidence="1" type="ORF">XDD1_2873</name>
</gene>
<dbReference type="STRING" id="351671.XDD1_2873"/>